<protein>
    <submittedName>
        <fullName evidence="1">Uncharacterized protein</fullName>
    </submittedName>
</protein>
<name>A0A164FYI8_9CRUS</name>
<accession>A0A164FYI8</accession>
<sequence length="74" mass="8396">MSALATTRVEKNCGKFFVSTFQKVSWKNNSFFGDKILCIISAQRAREEKYPRSEFSLGNSASDLGLSRLKNNRD</sequence>
<organism evidence="1 2">
    <name type="scientific">Daphnia magna</name>
    <dbReference type="NCBI Taxonomy" id="35525"/>
    <lineage>
        <taxon>Eukaryota</taxon>
        <taxon>Metazoa</taxon>
        <taxon>Ecdysozoa</taxon>
        <taxon>Arthropoda</taxon>
        <taxon>Crustacea</taxon>
        <taxon>Branchiopoda</taxon>
        <taxon>Diplostraca</taxon>
        <taxon>Cladocera</taxon>
        <taxon>Anomopoda</taxon>
        <taxon>Daphniidae</taxon>
        <taxon>Daphnia</taxon>
    </lineage>
</organism>
<dbReference type="Proteomes" id="UP000076858">
    <property type="component" value="Unassembled WGS sequence"/>
</dbReference>
<evidence type="ECO:0000313" key="2">
    <source>
        <dbReference type="Proteomes" id="UP000076858"/>
    </source>
</evidence>
<dbReference type="EMBL" id="LRGB01017593">
    <property type="protein sequence ID" value="KZR98306.1"/>
    <property type="molecule type" value="Genomic_DNA"/>
</dbReference>
<keyword evidence="2" id="KW-1185">Reference proteome</keyword>
<comment type="caution">
    <text evidence="1">The sequence shown here is derived from an EMBL/GenBank/DDBJ whole genome shotgun (WGS) entry which is preliminary data.</text>
</comment>
<gene>
    <name evidence="1" type="ORF">APZ42_006340</name>
</gene>
<evidence type="ECO:0000313" key="1">
    <source>
        <dbReference type="EMBL" id="KZR98306.1"/>
    </source>
</evidence>
<proteinExistence type="predicted"/>
<reference evidence="1 2" key="1">
    <citation type="submission" date="2016-03" db="EMBL/GenBank/DDBJ databases">
        <title>EvidentialGene: Evidence-directed Construction of Genes on Genomes.</title>
        <authorList>
            <person name="Gilbert D.G."/>
            <person name="Choi J.-H."/>
            <person name="Mockaitis K."/>
            <person name="Colbourne J."/>
            <person name="Pfrender M."/>
        </authorList>
    </citation>
    <scope>NUCLEOTIDE SEQUENCE [LARGE SCALE GENOMIC DNA]</scope>
    <source>
        <strain evidence="1 2">Xinb3</strain>
        <tissue evidence="1">Complete organism</tissue>
    </source>
</reference>
<dbReference type="AlphaFoldDB" id="A0A164FYI8"/>